<dbReference type="PATRIC" id="fig|294.132.peg.1748"/>
<organism evidence="1 2">
    <name type="scientific">Pseudomonas fluorescens</name>
    <dbReference type="NCBI Taxonomy" id="294"/>
    <lineage>
        <taxon>Bacteria</taxon>
        <taxon>Pseudomonadati</taxon>
        <taxon>Pseudomonadota</taxon>
        <taxon>Gammaproteobacteria</taxon>
        <taxon>Pseudomonadales</taxon>
        <taxon>Pseudomonadaceae</taxon>
        <taxon>Pseudomonas</taxon>
    </lineage>
</organism>
<dbReference type="Proteomes" id="UP000033588">
    <property type="component" value="Unassembled WGS sequence"/>
</dbReference>
<sequence>MVMNLWRGGLSDRRTAPIGSRSGPKTAAYVCQTYRIDWFYDCFAAERGQAPSPQVGGDCLICSWQVAAD</sequence>
<comment type="caution">
    <text evidence="1">The sequence shown here is derived from an EMBL/GenBank/DDBJ whole genome shotgun (WGS) entry which is preliminary data.</text>
</comment>
<name>A0A0F4TLN2_PSEFL</name>
<proteinExistence type="predicted"/>
<evidence type="ECO:0000313" key="1">
    <source>
        <dbReference type="EMBL" id="KJZ45343.1"/>
    </source>
</evidence>
<dbReference type="OrthoDB" id="7031926at2"/>
<dbReference type="EMBL" id="LACC01000017">
    <property type="protein sequence ID" value="KJZ45343.1"/>
    <property type="molecule type" value="Genomic_DNA"/>
</dbReference>
<protein>
    <submittedName>
        <fullName evidence="1">Uncharacterized protein</fullName>
    </submittedName>
</protein>
<evidence type="ECO:0000313" key="2">
    <source>
        <dbReference type="Proteomes" id="UP000033588"/>
    </source>
</evidence>
<reference evidence="1 2" key="1">
    <citation type="submission" date="2015-03" db="EMBL/GenBank/DDBJ databases">
        <title>Comparative genomics of Pseudomonas insights into diversity of traits involved in vanlence and defense.</title>
        <authorList>
            <person name="Qin Y."/>
        </authorList>
    </citation>
    <scope>NUCLEOTIDE SEQUENCE [LARGE SCALE GENOMIC DNA]</scope>
    <source>
        <strain evidence="1 2">C8</strain>
    </source>
</reference>
<dbReference type="AlphaFoldDB" id="A0A0F4TLN2"/>
<accession>A0A0F4TLN2</accession>
<gene>
    <name evidence="1" type="ORF">VC35_14840</name>
</gene>